<dbReference type="SUPFAM" id="SSF52058">
    <property type="entry name" value="L domain-like"/>
    <property type="match status" value="1"/>
</dbReference>
<evidence type="ECO:0000313" key="7">
    <source>
        <dbReference type="Proteomes" id="UP000274131"/>
    </source>
</evidence>
<dbReference type="InterPro" id="IPR013783">
    <property type="entry name" value="Ig-like_fold"/>
</dbReference>
<dbReference type="AlphaFoldDB" id="A0A0N4VPZ1"/>
<dbReference type="InterPro" id="IPR003598">
    <property type="entry name" value="Ig_sub2"/>
</dbReference>
<evidence type="ECO:0000256" key="2">
    <source>
        <dbReference type="ARBA" id="ARBA00022729"/>
    </source>
</evidence>
<dbReference type="InterPro" id="IPR032675">
    <property type="entry name" value="LRR_dom_sf"/>
</dbReference>
<dbReference type="PRINTS" id="PR00019">
    <property type="entry name" value="LEURICHRPT"/>
</dbReference>
<accession>A0A0N4VPZ1</accession>
<dbReference type="PROSITE" id="PS51450">
    <property type="entry name" value="LRR"/>
    <property type="match status" value="5"/>
</dbReference>
<dbReference type="PANTHER" id="PTHR24366:SF96">
    <property type="entry name" value="LEUCINE RICH REPEAT CONTAINING 53"/>
    <property type="match status" value="1"/>
</dbReference>
<dbReference type="Proteomes" id="UP000274131">
    <property type="component" value="Unassembled WGS sequence"/>
</dbReference>
<organism evidence="8">
    <name type="scientific">Enterobius vermicularis</name>
    <name type="common">Human pinworm</name>
    <dbReference type="NCBI Taxonomy" id="51028"/>
    <lineage>
        <taxon>Eukaryota</taxon>
        <taxon>Metazoa</taxon>
        <taxon>Ecdysozoa</taxon>
        <taxon>Nematoda</taxon>
        <taxon>Chromadorea</taxon>
        <taxon>Rhabditida</taxon>
        <taxon>Spirurina</taxon>
        <taxon>Oxyuridomorpha</taxon>
        <taxon>Oxyuroidea</taxon>
        <taxon>Oxyuridae</taxon>
        <taxon>Enterobius</taxon>
    </lineage>
</organism>
<gene>
    <name evidence="6" type="ORF">EVEC_LOCUS12237</name>
</gene>
<reference evidence="8" key="1">
    <citation type="submission" date="2017-02" db="UniProtKB">
        <authorList>
            <consortium name="WormBaseParasite"/>
        </authorList>
    </citation>
    <scope>IDENTIFICATION</scope>
</reference>
<dbReference type="InterPro" id="IPR003591">
    <property type="entry name" value="Leu-rich_rpt_typical-subtyp"/>
</dbReference>
<dbReference type="InterPro" id="IPR003599">
    <property type="entry name" value="Ig_sub"/>
</dbReference>
<keyword evidence="4" id="KW-1015">Disulfide bond</keyword>
<dbReference type="PROSITE" id="PS50835">
    <property type="entry name" value="IG_LIKE"/>
    <property type="match status" value="1"/>
</dbReference>
<dbReference type="WBParaSite" id="EVEC_0001308301-mRNA-1">
    <property type="protein sequence ID" value="EVEC_0001308301-mRNA-1"/>
    <property type="gene ID" value="EVEC_0001308301"/>
</dbReference>
<dbReference type="SMART" id="SM00365">
    <property type="entry name" value="LRR_SD22"/>
    <property type="match status" value="4"/>
</dbReference>
<dbReference type="OrthoDB" id="5954088at2759"/>
<dbReference type="SMART" id="SM00408">
    <property type="entry name" value="IGc2"/>
    <property type="match status" value="1"/>
</dbReference>
<dbReference type="InterPro" id="IPR036179">
    <property type="entry name" value="Ig-like_dom_sf"/>
</dbReference>
<keyword evidence="3" id="KW-0677">Repeat</keyword>
<evidence type="ECO:0000313" key="8">
    <source>
        <dbReference type="WBParaSite" id="EVEC_0001308301-mRNA-1"/>
    </source>
</evidence>
<dbReference type="Gene3D" id="3.80.10.10">
    <property type="entry name" value="Ribonuclease Inhibitor"/>
    <property type="match status" value="4"/>
</dbReference>
<evidence type="ECO:0000313" key="6">
    <source>
        <dbReference type="EMBL" id="VDD97486.1"/>
    </source>
</evidence>
<evidence type="ECO:0000259" key="5">
    <source>
        <dbReference type="PROSITE" id="PS50835"/>
    </source>
</evidence>
<reference evidence="6 7" key="2">
    <citation type="submission" date="2018-10" db="EMBL/GenBank/DDBJ databases">
        <authorList>
            <consortium name="Pathogen Informatics"/>
        </authorList>
    </citation>
    <scope>NUCLEOTIDE SEQUENCE [LARGE SCALE GENOMIC DNA]</scope>
</reference>
<dbReference type="SMART" id="SM00364">
    <property type="entry name" value="LRR_BAC"/>
    <property type="match status" value="5"/>
</dbReference>
<evidence type="ECO:0000256" key="1">
    <source>
        <dbReference type="ARBA" id="ARBA00022614"/>
    </source>
</evidence>
<sequence length="476" mass="53683">MVLTWNTECPVRCSCYENSNDLKVLDCSYKGLSVMPDPEALPQDINIINVAGNNIEYVHPEMNFWILKLVEMDISDNRLTTVPTLKSPSLRKLNLSNNSISSIRSDDFKVLENLRFLDLSKNRIFGIDSAVFKNLKFLRHLNLSSNYLTDLPDLTGSNELDEVYLQNNEFTVITSGELALSNLSRLDLSNNRIRSVESHAFFHCPSLQSLRLAHNRLTQVPSHALFYINLLTTIDLSNNPLVSVRNGDFASLPYLQELDLSRTKIEIVEEGAFAVGSSLIRIYLNDNSKLTFLEPGSLRGLQNLTTLYLHNNNLSTVHNLSSLPSLETLTLYGNPLICDCSIRWLPNYLQYYFGLQSDKLFCTDEIGHRTTLQSELRLERWCPPRIVSPFPEIETYEGQSVKVSCYAVGNPPPELKWYSSDDNVISETKDLIIDDINIAQEGIYTCRAKSVRGKGGNIKAGKVEGLEVYVGLNQNG</sequence>
<dbReference type="EMBL" id="UXUI01013856">
    <property type="protein sequence ID" value="VDD97486.1"/>
    <property type="molecule type" value="Genomic_DNA"/>
</dbReference>
<keyword evidence="2" id="KW-0732">Signal</keyword>
<name>A0A0N4VPZ1_ENTVE</name>
<dbReference type="FunFam" id="3.80.10.10:FF:001164">
    <property type="entry name" value="GH01279p"/>
    <property type="match status" value="1"/>
</dbReference>
<keyword evidence="1" id="KW-0433">Leucine-rich repeat</keyword>
<evidence type="ECO:0000256" key="3">
    <source>
        <dbReference type="ARBA" id="ARBA00022737"/>
    </source>
</evidence>
<dbReference type="PANTHER" id="PTHR24366">
    <property type="entry name" value="IG(IMMUNOGLOBULIN) AND LRR(LEUCINE RICH REPEAT) DOMAINS"/>
    <property type="match status" value="1"/>
</dbReference>
<dbReference type="Pfam" id="PF13855">
    <property type="entry name" value="LRR_8"/>
    <property type="match status" value="3"/>
</dbReference>
<dbReference type="InterPro" id="IPR001611">
    <property type="entry name" value="Leu-rich_rpt"/>
</dbReference>
<dbReference type="Pfam" id="PF00560">
    <property type="entry name" value="LRR_1"/>
    <property type="match status" value="1"/>
</dbReference>
<dbReference type="InterPro" id="IPR007110">
    <property type="entry name" value="Ig-like_dom"/>
</dbReference>
<dbReference type="Gene3D" id="2.60.40.10">
    <property type="entry name" value="Immunoglobulins"/>
    <property type="match status" value="1"/>
</dbReference>
<feature type="domain" description="Ig-like" evidence="5">
    <location>
        <begin position="384"/>
        <end position="464"/>
    </location>
</feature>
<dbReference type="SUPFAM" id="SSF48726">
    <property type="entry name" value="Immunoglobulin"/>
    <property type="match status" value="1"/>
</dbReference>
<keyword evidence="7" id="KW-1185">Reference proteome</keyword>
<proteinExistence type="predicted"/>
<dbReference type="STRING" id="51028.A0A0N4VPZ1"/>
<protein>
    <submittedName>
        <fullName evidence="8">Ig-like domain-containing protein</fullName>
    </submittedName>
</protein>
<dbReference type="SMART" id="SM00369">
    <property type="entry name" value="LRR_TYP"/>
    <property type="match status" value="8"/>
</dbReference>
<dbReference type="SMART" id="SM00409">
    <property type="entry name" value="IG"/>
    <property type="match status" value="1"/>
</dbReference>
<evidence type="ECO:0000256" key="4">
    <source>
        <dbReference type="ARBA" id="ARBA00023157"/>
    </source>
</evidence>
<dbReference type="Pfam" id="PF13927">
    <property type="entry name" value="Ig_3"/>
    <property type="match status" value="1"/>
</dbReference>